<dbReference type="InterPro" id="IPR051122">
    <property type="entry name" value="SDR_DHRS6-like"/>
</dbReference>
<reference evidence="3 4" key="1">
    <citation type="submission" date="2016-10" db="EMBL/GenBank/DDBJ databases">
        <authorList>
            <person name="de Groot N.N."/>
        </authorList>
    </citation>
    <scope>NUCLEOTIDE SEQUENCE [LARGE SCALE GENOMIC DNA]</scope>
    <source>
        <strain evidence="3 4">CGMCC 4.3491</strain>
    </source>
</reference>
<dbReference type="InterPro" id="IPR036291">
    <property type="entry name" value="NAD(P)-bd_dom_sf"/>
</dbReference>
<evidence type="ECO:0000256" key="1">
    <source>
        <dbReference type="ARBA" id="ARBA00006484"/>
    </source>
</evidence>
<dbReference type="InterPro" id="IPR002347">
    <property type="entry name" value="SDR_fam"/>
</dbReference>
<comment type="similarity">
    <text evidence="1">Belongs to the short-chain dehydrogenases/reductases (SDR) family.</text>
</comment>
<dbReference type="EMBL" id="FNPZ01000002">
    <property type="protein sequence ID" value="SDZ06789.1"/>
    <property type="molecule type" value="Genomic_DNA"/>
</dbReference>
<protein>
    <submittedName>
        <fullName evidence="3">NAD(P)-dependent dehydrogenase, short-chain alcohol dehydrogenase family</fullName>
    </submittedName>
</protein>
<evidence type="ECO:0000313" key="4">
    <source>
        <dbReference type="Proteomes" id="UP000198891"/>
    </source>
</evidence>
<dbReference type="SUPFAM" id="SSF51735">
    <property type="entry name" value="NAD(P)-binding Rossmann-fold domains"/>
    <property type="match status" value="1"/>
</dbReference>
<keyword evidence="2" id="KW-0560">Oxidoreductase</keyword>
<proteinExistence type="inferred from homology"/>
<name>A0A1H3Q218_9MICO</name>
<organism evidence="3 4">
    <name type="scientific">Herbiconiux ginsengi</name>
    <dbReference type="NCBI Taxonomy" id="381665"/>
    <lineage>
        <taxon>Bacteria</taxon>
        <taxon>Bacillati</taxon>
        <taxon>Actinomycetota</taxon>
        <taxon>Actinomycetes</taxon>
        <taxon>Micrococcales</taxon>
        <taxon>Microbacteriaceae</taxon>
        <taxon>Herbiconiux</taxon>
    </lineage>
</organism>
<dbReference type="RefSeq" id="WP_092553332.1">
    <property type="nucleotide sequence ID" value="NZ_FNPZ01000002.1"/>
</dbReference>
<keyword evidence="4" id="KW-1185">Reference proteome</keyword>
<evidence type="ECO:0000313" key="3">
    <source>
        <dbReference type="EMBL" id="SDZ06789.1"/>
    </source>
</evidence>
<dbReference type="Pfam" id="PF13561">
    <property type="entry name" value="adh_short_C2"/>
    <property type="match status" value="1"/>
</dbReference>
<dbReference type="PANTHER" id="PTHR43477">
    <property type="entry name" value="DIHYDROANTICAPSIN 7-DEHYDROGENASE"/>
    <property type="match status" value="1"/>
</dbReference>
<gene>
    <name evidence="3" type="ORF">SAMN05216554_2224</name>
</gene>
<dbReference type="PANTHER" id="PTHR43477:SF1">
    <property type="entry name" value="DIHYDROANTICAPSIN 7-DEHYDROGENASE"/>
    <property type="match status" value="1"/>
</dbReference>
<dbReference type="PRINTS" id="PR00081">
    <property type="entry name" value="GDHRDH"/>
</dbReference>
<dbReference type="GO" id="GO:0016491">
    <property type="term" value="F:oxidoreductase activity"/>
    <property type="evidence" value="ECO:0007669"/>
    <property type="project" value="UniProtKB-KW"/>
</dbReference>
<dbReference type="AlphaFoldDB" id="A0A1H3Q218"/>
<accession>A0A1H3Q218</accession>
<dbReference type="STRING" id="381665.SAMN05216554_2224"/>
<dbReference type="OrthoDB" id="9806974at2"/>
<evidence type="ECO:0000256" key="2">
    <source>
        <dbReference type="ARBA" id="ARBA00023002"/>
    </source>
</evidence>
<sequence>MTESLDGQSVVVLGGSAGIGLAVARHALEAGAAVTITGRDSERLGAALGELPGARGQAFDAGDPAALTGFFAGLDRPVDHVFVSAGGPYYGRLADLDPEQAGRAIGKSLELMIRLAQLVPPLSRPGGSITLMSGTGSKHPAPGLTVIGATVASRAAAAANLALEIGPVRMNLIAAGFVDTPLSARLLGDGLDDRRRQLRETLPVHRVIEASDVADLALHLMTNTAITGVVYDLDGGQQLLPAVEA</sequence>
<dbReference type="Gene3D" id="3.40.50.720">
    <property type="entry name" value="NAD(P)-binding Rossmann-like Domain"/>
    <property type="match status" value="1"/>
</dbReference>
<dbReference type="Proteomes" id="UP000198891">
    <property type="component" value="Unassembled WGS sequence"/>
</dbReference>